<name>A0A9N9D7S1_9GLOM</name>
<proteinExistence type="predicted"/>
<comment type="caution">
    <text evidence="2">The sequence shown here is derived from an EMBL/GenBank/DDBJ whole genome shotgun (WGS) entry which is preliminary data.</text>
</comment>
<dbReference type="InterPro" id="IPR001245">
    <property type="entry name" value="Ser-Thr/Tyr_kinase_cat_dom"/>
</dbReference>
<dbReference type="Proteomes" id="UP000789396">
    <property type="component" value="Unassembled WGS sequence"/>
</dbReference>
<reference evidence="2" key="1">
    <citation type="submission" date="2021-06" db="EMBL/GenBank/DDBJ databases">
        <authorList>
            <person name="Kallberg Y."/>
            <person name="Tangrot J."/>
            <person name="Rosling A."/>
        </authorList>
    </citation>
    <scope>NUCLEOTIDE SEQUENCE</scope>
    <source>
        <strain evidence="2">IN212</strain>
    </source>
</reference>
<dbReference type="AlphaFoldDB" id="A0A9N9D7S1"/>
<sequence length="212" mass="24384">IIKEYNLKEIPYNTLRNKKKLRSGGFGKVFKATSSSLGYVAIKELKQLNRSGHERVIKFHGISFTEGMSYLHDIDITHRDLVKHFGFSKYLKTEAITTSKEICGVIPFIDPRKLNDPKYPYDKKSDVYSMGVLLWEISSNGSVPFSSQGYDACLPFRIIRGSREERIIGTPVQYISLYSKCWDYEPNKRPSMPDILRQLNSLELDPKYDGTN</sequence>
<dbReference type="InterPro" id="IPR000719">
    <property type="entry name" value="Prot_kinase_dom"/>
</dbReference>
<dbReference type="PROSITE" id="PS50011">
    <property type="entry name" value="PROTEIN_KINASE_DOM"/>
    <property type="match status" value="1"/>
</dbReference>
<dbReference type="InterPro" id="IPR051681">
    <property type="entry name" value="Ser/Thr_Kinases-Pseudokinases"/>
</dbReference>
<feature type="domain" description="Protein kinase" evidence="1">
    <location>
        <begin position="1"/>
        <end position="208"/>
    </location>
</feature>
<dbReference type="InterPro" id="IPR011009">
    <property type="entry name" value="Kinase-like_dom_sf"/>
</dbReference>
<dbReference type="Pfam" id="PF07714">
    <property type="entry name" value="PK_Tyr_Ser-Thr"/>
    <property type="match status" value="1"/>
</dbReference>
<evidence type="ECO:0000313" key="3">
    <source>
        <dbReference type="Proteomes" id="UP000789396"/>
    </source>
</evidence>
<dbReference type="OrthoDB" id="6718656at2759"/>
<dbReference type="EMBL" id="CAJVPZ010010981">
    <property type="protein sequence ID" value="CAG8625435.1"/>
    <property type="molecule type" value="Genomic_DNA"/>
</dbReference>
<gene>
    <name evidence="2" type="ORF">RFULGI_LOCUS7518</name>
</gene>
<accession>A0A9N9D7S1</accession>
<dbReference type="SUPFAM" id="SSF56112">
    <property type="entry name" value="Protein kinase-like (PK-like)"/>
    <property type="match status" value="1"/>
</dbReference>
<dbReference type="GO" id="GO:0004674">
    <property type="term" value="F:protein serine/threonine kinase activity"/>
    <property type="evidence" value="ECO:0007669"/>
    <property type="project" value="TreeGrafter"/>
</dbReference>
<protein>
    <submittedName>
        <fullName evidence="2">17878_t:CDS:1</fullName>
    </submittedName>
</protein>
<feature type="non-terminal residue" evidence="2">
    <location>
        <position position="212"/>
    </location>
</feature>
<evidence type="ECO:0000313" key="2">
    <source>
        <dbReference type="EMBL" id="CAG8625435.1"/>
    </source>
</evidence>
<organism evidence="2 3">
    <name type="scientific">Racocetra fulgida</name>
    <dbReference type="NCBI Taxonomy" id="60492"/>
    <lineage>
        <taxon>Eukaryota</taxon>
        <taxon>Fungi</taxon>
        <taxon>Fungi incertae sedis</taxon>
        <taxon>Mucoromycota</taxon>
        <taxon>Glomeromycotina</taxon>
        <taxon>Glomeromycetes</taxon>
        <taxon>Diversisporales</taxon>
        <taxon>Gigasporaceae</taxon>
        <taxon>Racocetra</taxon>
    </lineage>
</organism>
<evidence type="ECO:0000259" key="1">
    <source>
        <dbReference type="PROSITE" id="PS50011"/>
    </source>
</evidence>
<dbReference type="GO" id="GO:0005524">
    <property type="term" value="F:ATP binding"/>
    <property type="evidence" value="ECO:0007669"/>
    <property type="project" value="InterPro"/>
</dbReference>
<dbReference type="Gene3D" id="1.10.510.10">
    <property type="entry name" value="Transferase(Phosphotransferase) domain 1"/>
    <property type="match status" value="2"/>
</dbReference>
<keyword evidence="3" id="KW-1185">Reference proteome</keyword>
<dbReference type="PANTHER" id="PTHR44329">
    <property type="entry name" value="SERINE/THREONINE-PROTEIN KINASE TNNI3K-RELATED"/>
    <property type="match status" value="1"/>
</dbReference>